<dbReference type="EMBL" id="NMUH01004584">
    <property type="protein sequence ID" value="MQM10125.1"/>
    <property type="molecule type" value="Genomic_DNA"/>
</dbReference>
<reference evidence="1" key="1">
    <citation type="submission" date="2017-07" db="EMBL/GenBank/DDBJ databases">
        <title>Taro Niue Genome Assembly and Annotation.</title>
        <authorList>
            <person name="Atibalentja N."/>
            <person name="Keating K."/>
            <person name="Fields C.J."/>
        </authorList>
    </citation>
    <scope>NUCLEOTIDE SEQUENCE</scope>
    <source>
        <strain evidence="1">Niue_2</strain>
        <tissue evidence="1">Leaf</tissue>
    </source>
</reference>
<comment type="caution">
    <text evidence="1">The sequence shown here is derived from an EMBL/GenBank/DDBJ whole genome shotgun (WGS) entry which is preliminary data.</text>
</comment>
<dbReference type="Proteomes" id="UP000652761">
    <property type="component" value="Unassembled WGS sequence"/>
</dbReference>
<dbReference type="AlphaFoldDB" id="A0A843WZS2"/>
<name>A0A843WZS2_COLES</name>
<protein>
    <submittedName>
        <fullName evidence="1">Uncharacterized protein</fullName>
    </submittedName>
</protein>
<accession>A0A843WZS2</accession>
<gene>
    <name evidence="1" type="ORF">Taro_043016</name>
</gene>
<evidence type="ECO:0000313" key="1">
    <source>
        <dbReference type="EMBL" id="MQM10125.1"/>
    </source>
</evidence>
<evidence type="ECO:0000313" key="2">
    <source>
        <dbReference type="Proteomes" id="UP000652761"/>
    </source>
</evidence>
<keyword evidence="2" id="KW-1185">Reference proteome</keyword>
<sequence>MPFHQLVASFFRGYLGGIQV</sequence>
<organism evidence="1 2">
    <name type="scientific">Colocasia esculenta</name>
    <name type="common">Wild taro</name>
    <name type="synonym">Arum esculentum</name>
    <dbReference type="NCBI Taxonomy" id="4460"/>
    <lineage>
        <taxon>Eukaryota</taxon>
        <taxon>Viridiplantae</taxon>
        <taxon>Streptophyta</taxon>
        <taxon>Embryophyta</taxon>
        <taxon>Tracheophyta</taxon>
        <taxon>Spermatophyta</taxon>
        <taxon>Magnoliopsida</taxon>
        <taxon>Liliopsida</taxon>
        <taxon>Araceae</taxon>
        <taxon>Aroideae</taxon>
        <taxon>Colocasieae</taxon>
        <taxon>Colocasia</taxon>
    </lineage>
</organism>
<proteinExistence type="predicted"/>